<gene>
    <name evidence="2" type="ORF">TUBRATIS_18200</name>
</gene>
<evidence type="ECO:0000256" key="1">
    <source>
        <dbReference type="SAM" id="Phobius"/>
    </source>
</evidence>
<reference evidence="2 3" key="1">
    <citation type="submission" date="2018-10" db="EMBL/GenBank/DDBJ databases">
        <title>Draft genome sequence of the microsporidian Tubulinosema ratisbonensis.</title>
        <authorList>
            <person name="Polonais V."/>
            <person name="Peyretaillade E."/>
            <person name="Niehus S."/>
            <person name="Wawrzyniak I."/>
            <person name="Franchet A."/>
            <person name="Gaspin C."/>
            <person name="Reichstadt M."/>
            <person name="Belser C."/>
            <person name="Labadie K."/>
            <person name="Delbac F."/>
            <person name="Ferrandon D."/>
        </authorList>
    </citation>
    <scope>NUCLEOTIDE SEQUENCE [LARGE SCALE GENOMIC DNA]</scope>
    <source>
        <strain evidence="2 3">Franzen</strain>
    </source>
</reference>
<protein>
    <submittedName>
        <fullName evidence="2">Uncharacterized protein</fullName>
    </submittedName>
</protein>
<proteinExistence type="predicted"/>
<dbReference type="VEuPathDB" id="MicrosporidiaDB:TUBRATIS_18200"/>
<keyword evidence="1" id="KW-0812">Transmembrane</keyword>
<keyword evidence="1" id="KW-0472">Membrane</keyword>
<feature type="transmembrane region" description="Helical" evidence="1">
    <location>
        <begin position="32"/>
        <end position="50"/>
    </location>
</feature>
<comment type="caution">
    <text evidence="2">The sequence shown here is derived from an EMBL/GenBank/DDBJ whole genome shotgun (WGS) entry which is preliminary data.</text>
</comment>
<organism evidence="2 3">
    <name type="scientific">Tubulinosema ratisbonensis</name>
    <dbReference type="NCBI Taxonomy" id="291195"/>
    <lineage>
        <taxon>Eukaryota</taxon>
        <taxon>Fungi</taxon>
        <taxon>Fungi incertae sedis</taxon>
        <taxon>Microsporidia</taxon>
        <taxon>Tubulinosematoidea</taxon>
        <taxon>Tubulinosematidae</taxon>
        <taxon>Tubulinosema</taxon>
    </lineage>
</organism>
<keyword evidence="3" id="KW-1185">Reference proteome</keyword>
<dbReference type="AlphaFoldDB" id="A0A437AKW4"/>
<accession>A0A437AKW4</accession>
<evidence type="ECO:0000313" key="3">
    <source>
        <dbReference type="Proteomes" id="UP000282876"/>
    </source>
</evidence>
<name>A0A437AKW4_9MICR</name>
<sequence>KSCRYKKRIVFSFQSLINTIFNKVSFTRIKVFIKRIAFIIGFFNVRFIVFKFI</sequence>
<evidence type="ECO:0000313" key="2">
    <source>
        <dbReference type="EMBL" id="RVD91717.1"/>
    </source>
</evidence>
<feature type="non-terminal residue" evidence="2">
    <location>
        <position position="1"/>
    </location>
</feature>
<keyword evidence="1" id="KW-1133">Transmembrane helix</keyword>
<dbReference type="EMBL" id="RCSS01000436">
    <property type="protein sequence ID" value="RVD91717.1"/>
    <property type="molecule type" value="Genomic_DNA"/>
</dbReference>
<dbReference type="Proteomes" id="UP000282876">
    <property type="component" value="Unassembled WGS sequence"/>
</dbReference>